<proteinExistence type="inferred from homology"/>
<feature type="domain" description="Rhodanese" evidence="2">
    <location>
        <begin position="127"/>
        <end position="220"/>
    </location>
</feature>
<dbReference type="Proteomes" id="UP000176902">
    <property type="component" value="Unassembled WGS sequence"/>
</dbReference>
<comment type="caution">
    <text evidence="3">The sequence shown here is derived from an EMBL/GenBank/DDBJ whole genome shotgun (WGS) entry which is preliminary data.</text>
</comment>
<gene>
    <name evidence="1" type="primary">trhO</name>
    <name evidence="3" type="ORF">A3C59_01980</name>
</gene>
<protein>
    <recommendedName>
        <fullName evidence="1">tRNA uridine(34) hydroxylase</fullName>
        <ecNumber evidence="1">1.14.-.-</ecNumber>
    </recommendedName>
    <alternativeName>
        <fullName evidence="1">tRNA hydroxylation protein O</fullName>
    </alternativeName>
</protein>
<sequence length="291" mass="33038">MFQVLLYYEYTPIDDPKKLVEDQKALCEKLNLKGRIIVAKEGINGTVEGTLQNIEKYIKTMKNSSRHPWGGKLDFKKSQGTGSAFPKLSIKLRDDIVSQAIKDLNLNPNKITGKYISPEELHSWIQSKKEFFIVDMRNDYETDVGYFKGSILPGFENFRDLPKVLPILKDLKGKTIVTVCTGGVRCEKASGFLVQNGFKNVYQLLGGIVSYMEKYPNEDFLGSLYVFDGRVTMGFNMEDPQHIVVGKCKYCSAPAEDYYDCKNLYCVGKRHFIACSECIKETKGYCSKDII</sequence>
<dbReference type="InterPro" id="IPR001763">
    <property type="entry name" value="Rhodanese-like_dom"/>
</dbReference>
<comment type="catalytic activity">
    <reaction evidence="1">
        <text>uridine(34) in tRNA + AH2 + O2 = 5-hydroxyuridine(34) in tRNA + A + H2O</text>
        <dbReference type="Rhea" id="RHEA:64224"/>
        <dbReference type="Rhea" id="RHEA-COMP:11727"/>
        <dbReference type="Rhea" id="RHEA-COMP:13381"/>
        <dbReference type="ChEBI" id="CHEBI:13193"/>
        <dbReference type="ChEBI" id="CHEBI:15377"/>
        <dbReference type="ChEBI" id="CHEBI:15379"/>
        <dbReference type="ChEBI" id="CHEBI:17499"/>
        <dbReference type="ChEBI" id="CHEBI:65315"/>
        <dbReference type="ChEBI" id="CHEBI:136877"/>
    </reaction>
</comment>
<dbReference type="InterPro" id="IPR022111">
    <property type="entry name" value="Rhodanese_C"/>
</dbReference>
<dbReference type="AlphaFoldDB" id="A0A1F5JYX2"/>
<dbReference type="SUPFAM" id="SSF52821">
    <property type="entry name" value="Rhodanese/Cell cycle control phosphatase"/>
    <property type="match status" value="1"/>
</dbReference>
<dbReference type="GO" id="GO:0006400">
    <property type="term" value="P:tRNA modification"/>
    <property type="evidence" value="ECO:0007669"/>
    <property type="project" value="UniProtKB-UniRule"/>
</dbReference>
<dbReference type="EC" id="1.14.-.-" evidence="1"/>
<dbReference type="Gene3D" id="3.30.70.100">
    <property type="match status" value="1"/>
</dbReference>
<keyword evidence="1" id="KW-0819">tRNA processing</keyword>
<dbReference type="NCBIfam" id="NF001135">
    <property type="entry name" value="PRK00142.1-3"/>
    <property type="match status" value="1"/>
</dbReference>
<organism evidence="3 4">
    <name type="scientific">Candidatus Daviesbacteria bacterium RIFCSPHIGHO2_02_FULL_36_13</name>
    <dbReference type="NCBI Taxonomy" id="1797768"/>
    <lineage>
        <taxon>Bacteria</taxon>
        <taxon>Candidatus Daviesiibacteriota</taxon>
    </lineage>
</organism>
<evidence type="ECO:0000313" key="4">
    <source>
        <dbReference type="Proteomes" id="UP000176902"/>
    </source>
</evidence>
<comment type="similarity">
    <text evidence="1">Belongs to the TrhO family.</text>
</comment>
<evidence type="ECO:0000313" key="3">
    <source>
        <dbReference type="EMBL" id="OGE33857.1"/>
    </source>
</evidence>
<evidence type="ECO:0000259" key="2">
    <source>
        <dbReference type="PROSITE" id="PS50206"/>
    </source>
</evidence>
<reference evidence="3 4" key="1">
    <citation type="journal article" date="2016" name="Nat. Commun.">
        <title>Thousands of microbial genomes shed light on interconnected biogeochemical processes in an aquifer system.</title>
        <authorList>
            <person name="Anantharaman K."/>
            <person name="Brown C.T."/>
            <person name="Hug L.A."/>
            <person name="Sharon I."/>
            <person name="Castelle C.J."/>
            <person name="Probst A.J."/>
            <person name="Thomas B.C."/>
            <person name="Singh A."/>
            <person name="Wilkins M.J."/>
            <person name="Karaoz U."/>
            <person name="Brodie E.L."/>
            <person name="Williams K.H."/>
            <person name="Hubbard S.S."/>
            <person name="Banfield J.F."/>
        </authorList>
    </citation>
    <scope>NUCLEOTIDE SEQUENCE [LARGE SCALE GENOMIC DNA]</scope>
</reference>
<dbReference type="SMART" id="SM00450">
    <property type="entry name" value="RHOD"/>
    <property type="match status" value="1"/>
</dbReference>
<dbReference type="InterPro" id="IPR040503">
    <property type="entry name" value="TRHO_N"/>
</dbReference>
<dbReference type="Pfam" id="PF00581">
    <property type="entry name" value="Rhodanese"/>
    <property type="match status" value="1"/>
</dbReference>
<dbReference type="InterPro" id="IPR020936">
    <property type="entry name" value="TrhO"/>
</dbReference>
<dbReference type="Pfam" id="PF17773">
    <property type="entry name" value="UPF0176_N"/>
    <property type="match status" value="1"/>
</dbReference>
<dbReference type="EMBL" id="MFCV01000005">
    <property type="protein sequence ID" value="OGE33857.1"/>
    <property type="molecule type" value="Genomic_DNA"/>
</dbReference>
<dbReference type="HAMAP" id="MF_00469">
    <property type="entry name" value="TrhO"/>
    <property type="match status" value="1"/>
</dbReference>
<dbReference type="STRING" id="1797768.A3C59_01980"/>
<dbReference type="GO" id="GO:0016705">
    <property type="term" value="F:oxidoreductase activity, acting on paired donors, with incorporation or reduction of molecular oxygen"/>
    <property type="evidence" value="ECO:0007669"/>
    <property type="project" value="UniProtKB-UniRule"/>
</dbReference>
<dbReference type="PANTHER" id="PTHR43268:SF3">
    <property type="entry name" value="RHODANESE-LIKE DOMAIN-CONTAINING PROTEIN 7-RELATED"/>
    <property type="match status" value="1"/>
</dbReference>
<dbReference type="PANTHER" id="PTHR43268">
    <property type="entry name" value="THIOSULFATE SULFURTRANSFERASE/RHODANESE-LIKE DOMAIN-CONTAINING PROTEIN 2"/>
    <property type="match status" value="1"/>
</dbReference>
<keyword evidence="1" id="KW-0560">Oxidoreductase</keyword>
<evidence type="ECO:0000256" key="1">
    <source>
        <dbReference type="HAMAP-Rule" id="MF_00469"/>
    </source>
</evidence>
<name>A0A1F5JYX2_9BACT</name>
<comment type="function">
    <text evidence="1">Catalyzes oxygen-dependent 5-hydroxyuridine (ho5U) modification at position 34 in tRNAs.</text>
</comment>
<dbReference type="InterPro" id="IPR036873">
    <property type="entry name" value="Rhodanese-like_dom_sf"/>
</dbReference>
<dbReference type="Pfam" id="PF12368">
    <property type="entry name" value="Rhodanese_C"/>
    <property type="match status" value="1"/>
</dbReference>
<dbReference type="PROSITE" id="PS50206">
    <property type="entry name" value="RHODANESE_3"/>
    <property type="match status" value="1"/>
</dbReference>
<dbReference type="Gene3D" id="3.40.250.10">
    <property type="entry name" value="Rhodanese-like domain"/>
    <property type="match status" value="1"/>
</dbReference>
<accession>A0A1F5JYX2</accession>